<reference evidence="4" key="1">
    <citation type="submission" date="2022-11" db="EMBL/GenBank/DDBJ databases">
        <authorList>
            <person name="Graham C."/>
            <person name="Newman J.D."/>
        </authorList>
    </citation>
    <scope>NUCLEOTIDE SEQUENCE</scope>
    <source>
        <strain evidence="4">DSM 19486</strain>
    </source>
</reference>
<dbReference type="SUPFAM" id="SSF56935">
    <property type="entry name" value="Porins"/>
    <property type="match status" value="1"/>
</dbReference>
<dbReference type="EMBL" id="JAPJUH010000003">
    <property type="protein sequence ID" value="MCX3265060.1"/>
    <property type="molecule type" value="Genomic_DNA"/>
</dbReference>
<proteinExistence type="predicted"/>
<organism evidence="4 5">
    <name type="scientific">Pedobacter agri</name>
    <dbReference type="NCBI Taxonomy" id="454586"/>
    <lineage>
        <taxon>Bacteria</taxon>
        <taxon>Pseudomonadati</taxon>
        <taxon>Bacteroidota</taxon>
        <taxon>Sphingobacteriia</taxon>
        <taxon>Sphingobacteriales</taxon>
        <taxon>Sphingobacteriaceae</taxon>
        <taxon>Pedobacter</taxon>
    </lineage>
</organism>
<feature type="domain" description="Outer membrane protein beta-barrel" evidence="3">
    <location>
        <begin position="757"/>
        <end position="900"/>
    </location>
</feature>
<dbReference type="Gene3D" id="2.60.40.1120">
    <property type="entry name" value="Carboxypeptidase-like, regulatory domain"/>
    <property type="match status" value="1"/>
</dbReference>
<dbReference type="Proteomes" id="UP001142592">
    <property type="component" value="Unassembled WGS sequence"/>
</dbReference>
<keyword evidence="5" id="KW-1185">Reference proteome</keyword>
<gene>
    <name evidence="4" type="ORF">OQZ29_09900</name>
</gene>
<feature type="chain" id="PRO_5040951450" evidence="2">
    <location>
        <begin position="23"/>
        <end position="907"/>
    </location>
</feature>
<evidence type="ECO:0000256" key="2">
    <source>
        <dbReference type="SAM" id="SignalP"/>
    </source>
</evidence>
<dbReference type="Pfam" id="PF14905">
    <property type="entry name" value="OMP_b-brl_3"/>
    <property type="match status" value="2"/>
</dbReference>
<evidence type="ECO:0000256" key="1">
    <source>
        <dbReference type="SAM" id="MobiDB-lite"/>
    </source>
</evidence>
<dbReference type="InterPro" id="IPR041700">
    <property type="entry name" value="OMP_b-brl_3"/>
</dbReference>
<feature type="compositionally biased region" description="Low complexity" evidence="1">
    <location>
        <begin position="404"/>
        <end position="426"/>
    </location>
</feature>
<dbReference type="SUPFAM" id="SSF49464">
    <property type="entry name" value="Carboxypeptidase regulatory domain-like"/>
    <property type="match status" value="1"/>
</dbReference>
<feature type="domain" description="Outer membrane protein beta-barrel" evidence="3">
    <location>
        <begin position="448"/>
        <end position="738"/>
    </location>
</feature>
<name>A0A9X3I990_9SPHI</name>
<evidence type="ECO:0000259" key="3">
    <source>
        <dbReference type="Pfam" id="PF14905"/>
    </source>
</evidence>
<sequence length="907" mass="102429">MLKSIFSLLLAFICLQCLQALAQNKTTVKGIVADSASKAPMEFATVAVVNAKDTSLVSYTLTDKNGTFKLSGIAVDKPVKIIISFVGYNTIRQNLHLQKELITDLKTIYLSGNTLMDVIISGERSPVTVKKDTIEFNTEAFKTRPNAVVEELLKKLPGVQVNVDGSILVNGKSISKLLIDGKQFFGDDPKVATKNLDADLVAKIQVYDDRENDPDHLVSNSEVSKIINLKLKSKIKKSTLGKVYAGGGSRDRYEAGGILSNFRDTLQVSLIGLANNLNRTGFSGQELYTMGGFDRSGGGGQIYDGTFGGRGYGGIESVASGGVNINNNYGKKLKLNLTYFFTHSDNLYNGTNYIEQTVANTTLINNSRNMSNNKSNKHAVGGLVEWVPDTMMRIRYEPKVNLNYQNNRNENSNSSSNSLLPRLSESAGLNTSNANNSGFSHNFMYYRRLKKKGESINITHSLQINSNNNEDFNKYRLESFSAEVRSETQDRFRESWNKSNSGDLSVTYNYPLSKKLTLELNSGTRFSSNMDLASTFEYNPSTMLYDFFLTNLSNDLQRNVFIQSIRPQLFYKITKDYSLRVSVKGEYQDVRNEFNFGYEDINRKYYNFYPSFRFDAPSFSLSYDERLDLPGISQMQPIARQYNQLYTAIGNPDLRANLVRTLNLNVYKYIPSKQINFNLYSGYIFSNNGVLQRSNVNSAGATVASFVNRGGYRNGYLGLSVGKQFKKSQKWQVGLNTSARANLNQRPFILNADEGFQNSLDIGFGENINLNYGDLLSLNAKYDFYKQMTRYKDVDFAKVNTYTHSAGGEFSLRWPKRIILDANYTYFYNPQIGQGFQRSSHQLNLALSIQMLKKDRGQLKLSVYDLFDQNISINRYAFNNAIGISDRNILRRYFLATYQYKLNVYKK</sequence>
<dbReference type="RefSeq" id="WP_010601248.1">
    <property type="nucleotide sequence ID" value="NZ_JAPJUH010000003.1"/>
</dbReference>
<feature type="region of interest" description="Disordered" evidence="1">
    <location>
        <begin position="404"/>
        <end position="427"/>
    </location>
</feature>
<accession>A0A9X3I990</accession>
<comment type="caution">
    <text evidence="4">The sequence shown here is derived from an EMBL/GenBank/DDBJ whole genome shotgun (WGS) entry which is preliminary data.</text>
</comment>
<protein>
    <submittedName>
        <fullName evidence="4">Outer membrane beta-barrel protein</fullName>
    </submittedName>
</protein>
<dbReference type="AlphaFoldDB" id="A0A9X3I990"/>
<dbReference type="Pfam" id="PF13620">
    <property type="entry name" value="CarboxypepD_reg"/>
    <property type="match status" value="1"/>
</dbReference>
<evidence type="ECO:0000313" key="4">
    <source>
        <dbReference type="EMBL" id="MCX3265060.1"/>
    </source>
</evidence>
<keyword evidence="2" id="KW-0732">Signal</keyword>
<feature type="signal peptide" evidence="2">
    <location>
        <begin position="1"/>
        <end position="22"/>
    </location>
</feature>
<evidence type="ECO:0000313" key="5">
    <source>
        <dbReference type="Proteomes" id="UP001142592"/>
    </source>
</evidence>
<dbReference type="InterPro" id="IPR008969">
    <property type="entry name" value="CarboxyPept-like_regulatory"/>
</dbReference>